<feature type="region of interest" description="Disordered" evidence="1">
    <location>
        <begin position="80"/>
        <end position="141"/>
    </location>
</feature>
<name>A0A6J8ANE3_MYTCO</name>
<reference evidence="2 3" key="1">
    <citation type="submission" date="2020-06" db="EMBL/GenBank/DDBJ databases">
        <authorList>
            <person name="Li R."/>
            <person name="Bekaert M."/>
        </authorList>
    </citation>
    <scope>NUCLEOTIDE SEQUENCE [LARGE SCALE GENOMIC DNA]</scope>
    <source>
        <strain evidence="3">wild</strain>
    </source>
</reference>
<dbReference type="PANTHER" id="PTHR24411">
    <property type="entry name" value="NUCLEAR FACTOR ERYTHROID 2-RELATED FACTOR"/>
    <property type="match status" value="1"/>
</dbReference>
<evidence type="ECO:0000313" key="2">
    <source>
        <dbReference type="EMBL" id="CAC5369466.1"/>
    </source>
</evidence>
<feature type="compositionally biased region" description="Low complexity" evidence="1">
    <location>
        <begin position="112"/>
        <end position="133"/>
    </location>
</feature>
<keyword evidence="3" id="KW-1185">Reference proteome</keyword>
<dbReference type="GO" id="GO:0000978">
    <property type="term" value="F:RNA polymerase II cis-regulatory region sequence-specific DNA binding"/>
    <property type="evidence" value="ECO:0007669"/>
    <property type="project" value="InterPro"/>
</dbReference>
<proteinExistence type="predicted"/>
<dbReference type="PANTHER" id="PTHR24411:SF26">
    <property type="entry name" value="TRANSCRIPTION FACTOR NF-E2 45 KDA SUBUNIT"/>
    <property type="match status" value="1"/>
</dbReference>
<organism evidence="2 3">
    <name type="scientific">Mytilus coruscus</name>
    <name type="common">Sea mussel</name>
    <dbReference type="NCBI Taxonomy" id="42192"/>
    <lineage>
        <taxon>Eukaryota</taxon>
        <taxon>Metazoa</taxon>
        <taxon>Spiralia</taxon>
        <taxon>Lophotrochozoa</taxon>
        <taxon>Mollusca</taxon>
        <taxon>Bivalvia</taxon>
        <taxon>Autobranchia</taxon>
        <taxon>Pteriomorphia</taxon>
        <taxon>Mytilida</taxon>
        <taxon>Mytiloidea</taxon>
        <taxon>Mytilidae</taxon>
        <taxon>Mytilinae</taxon>
        <taxon>Mytilus</taxon>
    </lineage>
</organism>
<dbReference type="EMBL" id="CACVKT020001604">
    <property type="protein sequence ID" value="CAC5369466.1"/>
    <property type="molecule type" value="Genomic_DNA"/>
</dbReference>
<dbReference type="InterPro" id="IPR047167">
    <property type="entry name" value="NFE2-like"/>
</dbReference>
<dbReference type="GO" id="GO:0005634">
    <property type="term" value="C:nucleus"/>
    <property type="evidence" value="ECO:0007669"/>
    <property type="project" value="TreeGrafter"/>
</dbReference>
<dbReference type="AlphaFoldDB" id="A0A6J8ANE3"/>
<evidence type="ECO:0000313" key="3">
    <source>
        <dbReference type="Proteomes" id="UP000507470"/>
    </source>
</evidence>
<dbReference type="Proteomes" id="UP000507470">
    <property type="component" value="Unassembled WGS sequence"/>
</dbReference>
<gene>
    <name evidence="2" type="ORF">MCOR_8654</name>
</gene>
<dbReference type="OrthoDB" id="7458135at2759"/>
<sequence length="141" mass="16866">MMEIEPVISVDSTSLTQDLDLIEVLWRQDIDLGIGKEVFDINLRKELEREREIEIQKEQIKKKEEELLRIKLEEQRRQQEQQWRSENFTRDGETGEWVPVGGRNRIPPPPQTSQQLQQVPQQQNVQNSPYQNYMSYENNML</sequence>
<evidence type="ECO:0000256" key="1">
    <source>
        <dbReference type="SAM" id="MobiDB-lite"/>
    </source>
</evidence>
<dbReference type="GO" id="GO:0000981">
    <property type="term" value="F:DNA-binding transcription factor activity, RNA polymerase II-specific"/>
    <property type="evidence" value="ECO:0007669"/>
    <property type="project" value="TreeGrafter"/>
</dbReference>
<protein>
    <submittedName>
        <fullName evidence="2">Uncharacterized protein</fullName>
    </submittedName>
</protein>
<accession>A0A6J8ANE3</accession>